<keyword evidence="1" id="KW-0472">Membrane</keyword>
<gene>
    <name evidence="2" type="ORF">AFUS01_LOCUS17993</name>
</gene>
<dbReference type="EMBL" id="CAJVCH010176106">
    <property type="protein sequence ID" value="CAG7729263.1"/>
    <property type="molecule type" value="Genomic_DNA"/>
</dbReference>
<evidence type="ECO:0000313" key="3">
    <source>
        <dbReference type="Proteomes" id="UP000708208"/>
    </source>
</evidence>
<comment type="caution">
    <text evidence="2">The sequence shown here is derived from an EMBL/GenBank/DDBJ whole genome shotgun (WGS) entry which is preliminary data.</text>
</comment>
<keyword evidence="3" id="KW-1185">Reference proteome</keyword>
<reference evidence="2" key="1">
    <citation type="submission" date="2021-06" db="EMBL/GenBank/DDBJ databases">
        <authorList>
            <person name="Hodson N. C."/>
            <person name="Mongue J. A."/>
            <person name="Jaron S. K."/>
        </authorList>
    </citation>
    <scope>NUCLEOTIDE SEQUENCE</scope>
</reference>
<evidence type="ECO:0000256" key="1">
    <source>
        <dbReference type="SAM" id="Phobius"/>
    </source>
</evidence>
<accession>A0A8J2JXG4</accession>
<sequence length="209" mass="23120">MQALARGANPPTLSKLAARQVTNWREVGMMKRLQHPKMMVTALLHCISTSGVLYTVHASKSSTRVPIPTLRCKYIWYSMDGWMNDKLVNTGHLHLICTSSKKSVSEWVGDEDGNVPWILLKEDGQDGHHVFGLRTLALICSKVPSSSKTSRNIGETKSLEIFQDSLIFVFVLVTFVFVFPILFGSPQGKFLSGKLKALRTSRGISVGAS</sequence>
<organism evidence="2 3">
    <name type="scientific">Allacma fusca</name>
    <dbReference type="NCBI Taxonomy" id="39272"/>
    <lineage>
        <taxon>Eukaryota</taxon>
        <taxon>Metazoa</taxon>
        <taxon>Ecdysozoa</taxon>
        <taxon>Arthropoda</taxon>
        <taxon>Hexapoda</taxon>
        <taxon>Collembola</taxon>
        <taxon>Symphypleona</taxon>
        <taxon>Sminthuridae</taxon>
        <taxon>Allacma</taxon>
    </lineage>
</organism>
<name>A0A8J2JXG4_9HEXA</name>
<dbReference type="AlphaFoldDB" id="A0A8J2JXG4"/>
<keyword evidence="1" id="KW-1133">Transmembrane helix</keyword>
<feature type="transmembrane region" description="Helical" evidence="1">
    <location>
        <begin position="165"/>
        <end position="184"/>
    </location>
</feature>
<protein>
    <submittedName>
        <fullName evidence="2">Uncharacterized protein</fullName>
    </submittedName>
</protein>
<proteinExistence type="predicted"/>
<evidence type="ECO:0000313" key="2">
    <source>
        <dbReference type="EMBL" id="CAG7729263.1"/>
    </source>
</evidence>
<keyword evidence="1" id="KW-0812">Transmembrane</keyword>
<dbReference type="Proteomes" id="UP000708208">
    <property type="component" value="Unassembled WGS sequence"/>
</dbReference>